<sequence>MKYTTCFVFAGSAMALRRRAGESQIADLVSATSKILNALDEVEESMDRSVMTALEQWPLIPGSVEAPKSNSNTALRGSAVPNGRASFPLPLAQALLNVIISLVMSAILLTVAVIIYRHAVAAWLKKLSSRKFLSPVFRGVHKPSRPDSATAVCESREAVPALMVAPGISARSELGKAIVAKTHDAESDGASTADEEC</sequence>
<keyword evidence="1" id="KW-1133">Transmembrane helix</keyword>
<evidence type="ECO:0000313" key="2">
    <source>
        <dbReference type="EMBL" id="KAF4678080.1"/>
    </source>
</evidence>
<keyword evidence="1" id="KW-0812">Transmembrane</keyword>
<feature type="transmembrane region" description="Helical" evidence="1">
    <location>
        <begin position="94"/>
        <end position="116"/>
    </location>
</feature>
<name>A0A7J6N3Q7_PERCH</name>
<keyword evidence="1" id="KW-0472">Membrane</keyword>
<dbReference type="EMBL" id="JAAPAO010000003">
    <property type="protein sequence ID" value="KAF4678080.1"/>
    <property type="molecule type" value="Genomic_DNA"/>
</dbReference>
<protein>
    <submittedName>
        <fullName evidence="2">Uncharacterized protein</fullName>
    </submittedName>
</protein>
<keyword evidence="3" id="KW-1185">Reference proteome</keyword>
<evidence type="ECO:0000256" key="1">
    <source>
        <dbReference type="SAM" id="Phobius"/>
    </source>
</evidence>
<proteinExistence type="predicted"/>
<gene>
    <name evidence="2" type="ORF">FOL47_005359</name>
</gene>
<evidence type="ECO:0000313" key="3">
    <source>
        <dbReference type="Proteomes" id="UP000591131"/>
    </source>
</evidence>
<organism evidence="2 3">
    <name type="scientific">Perkinsus chesapeaki</name>
    <name type="common">Clam parasite</name>
    <name type="synonym">Perkinsus andrewsi</name>
    <dbReference type="NCBI Taxonomy" id="330153"/>
    <lineage>
        <taxon>Eukaryota</taxon>
        <taxon>Sar</taxon>
        <taxon>Alveolata</taxon>
        <taxon>Perkinsozoa</taxon>
        <taxon>Perkinsea</taxon>
        <taxon>Perkinsida</taxon>
        <taxon>Perkinsidae</taxon>
        <taxon>Perkinsus</taxon>
    </lineage>
</organism>
<dbReference type="AlphaFoldDB" id="A0A7J6N3Q7"/>
<reference evidence="2 3" key="1">
    <citation type="submission" date="2020-04" db="EMBL/GenBank/DDBJ databases">
        <title>Perkinsus chesapeaki whole genome sequence.</title>
        <authorList>
            <person name="Bogema D.R."/>
        </authorList>
    </citation>
    <scope>NUCLEOTIDE SEQUENCE [LARGE SCALE GENOMIC DNA]</scope>
    <source>
        <strain evidence="2">ATCC PRA-425</strain>
    </source>
</reference>
<comment type="caution">
    <text evidence="2">The sequence shown here is derived from an EMBL/GenBank/DDBJ whole genome shotgun (WGS) entry which is preliminary data.</text>
</comment>
<dbReference type="Proteomes" id="UP000591131">
    <property type="component" value="Unassembled WGS sequence"/>
</dbReference>
<dbReference type="OrthoDB" id="418816at2759"/>
<accession>A0A7J6N3Q7</accession>